<keyword evidence="2" id="KW-1133">Transmembrane helix</keyword>
<protein>
    <recommendedName>
        <fullName evidence="4">PDZ domain-containing protein</fullName>
    </recommendedName>
</protein>
<accession>A0ABP0JC46</accession>
<keyword evidence="6" id="KW-1185">Reference proteome</keyword>
<dbReference type="EMBL" id="CAXAMM010006668">
    <property type="protein sequence ID" value="CAK9011797.1"/>
    <property type="molecule type" value="Genomic_DNA"/>
</dbReference>
<reference evidence="5 6" key="1">
    <citation type="submission" date="2024-02" db="EMBL/GenBank/DDBJ databases">
        <authorList>
            <person name="Chen Y."/>
            <person name="Shah S."/>
            <person name="Dougan E. K."/>
            <person name="Thang M."/>
            <person name="Chan C."/>
        </authorList>
    </citation>
    <scope>NUCLEOTIDE SEQUENCE [LARGE SCALE GENOMIC DNA]</scope>
</reference>
<name>A0ABP0JC46_9DINO</name>
<feature type="domain" description="PDZ" evidence="4">
    <location>
        <begin position="224"/>
        <end position="274"/>
    </location>
</feature>
<evidence type="ECO:0000313" key="6">
    <source>
        <dbReference type="Proteomes" id="UP001642464"/>
    </source>
</evidence>
<feature type="compositionally biased region" description="Polar residues" evidence="1">
    <location>
        <begin position="201"/>
        <end position="217"/>
    </location>
</feature>
<gene>
    <name evidence="5" type="ORF">SCF082_LOCUS11243</name>
</gene>
<dbReference type="InterPro" id="IPR036034">
    <property type="entry name" value="PDZ_sf"/>
</dbReference>
<keyword evidence="2" id="KW-0472">Membrane</keyword>
<feature type="compositionally biased region" description="Basic and acidic residues" evidence="1">
    <location>
        <begin position="96"/>
        <end position="109"/>
    </location>
</feature>
<evidence type="ECO:0000259" key="4">
    <source>
        <dbReference type="PROSITE" id="PS50106"/>
    </source>
</evidence>
<proteinExistence type="predicted"/>
<feature type="signal peptide" evidence="3">
    <location>
        <begin position="1"/>
        <end position="27"/>
    </location>
</feature>
<feature type="region of interest" description="Disordered" evidence="1">
    <location>
        <begin position="404"/>
        <end position="453"/>
    </location>
</feature>
<evidence type="ECO:0000256" key="1">
    <source>
        <dbReference type="SAM" id="MobiDB-lite"/>
    </source>
</evidence>
<feature type="region of interest" description="Disordered" evidence="1">
    <location>
        <begin position="67"/>
        <end position="109"/>
    </location>
</feature>
<feature type="region of interest" description="Disordered" evidence="1">
    <location>
        <begin position="186"/>
        <end position="223"/>
    </location>
</feature>
<dbReference type="PROSITE" id="PS50106">
    <property type="entry name" value="PDZ"/>
    <property type="match status" value="1"/>
</dbReference>
<keyword evidence="3" id="KW-0732">Signal</keyword>
<feature type="compositionally biased region" description="Basic and acidic residues" evidence="1">
    <location>
        <begin position="67"/>
        <end position="89"/>
    </location>
</feature>
<dbReference type="SUPFAM" id="SSF50156">
    <property type="entry name" value="PDZ domain-like"/>
    <property type="match status" value="1"/>
</dbReference>
<evidence type="ECO:0000256" key="2">
    <source>
        <dbReference type="SAM" id="Phobius"/>
    </source>
</evidence>
<feature type="chain" id="PRO_5046295297" description="PDZ domain-containing protein" evidence="3">
    <location>
        <begin position="28"/>
        <end position="453"/>
    </location>
</feature>
<feature type="transmembrane region" description="Helical" evidence="2">
    <location>
        <begin position="136"/>
        <end position="157"/>
    </location>
</feature>
<comment type="caution">
    <text evidence="5">The sequence shown here is derived from an EMBL/GenBank/DDBJ whole genome shotgun (WGS) entry which is preliminary data.</text>
</comment>
<sequence length="453" mass="48588">MHGNVMLLKAVTVAAYALTVLPTGTAAESGRTCEEDEVTLLHARKAPGIPDLEGHEGQNLTLLSMDSSHKAEDHKESPSRHRDEGETAKTDPAASKTERSHQPDDPQELKVSEHPGALLLELGSTISATFGGYTGGLGMVLAFTFFAFLCSCTAIMVTRAFIQEQRSNESLAQHERRQRLLQSFASSVRTPKKAPGDSGPPGSQVTPPRPTHSSPNGLRSPWRRVVVEQPLEGDRLGVNLTEDTLVIIDFTDPRAEALGFQVGERIVHINGVPVFQQQDFQQVLSGAFREHHQTGRPIVLSTVEPASSYPNHLSLTADMEDICGRWQLSNGESFVISRLPGLQYLLMTMLAGGQPTASGLMMIQGPQELRCQLLRVDGSACGDVRLSYGANRSLEVRFPGGASSGQPLSAWRQGDATPQPTAAALRGPPLASSPDSLVPGTLPPGTLPPSSTH</sequence>
<dbReference type="Proteomes" id="UP001642464">
    <property type="component" value="Unassembled WGS sequence"/>
</dbReference>
<evidence type="ECO:0000313" key="5">
    <source>
        <dbReference type="EMBL" id="CAK9011797.1"/>
    </source>
</evidence>
<dbReference type="InterPro" id="IPR001478">
    <property type="entry name" value="PDZ"/>
</dbReference>
<organism evidence="5 6">
    <name type="scientific">Durusdinium trenchii</name>
    <dbReference type="NCBI Taxonomy" id="1381693"/>
    <lineage>
        <taxon>Eukaryota</taxon>
        <taxon>Sar</taxon>
        <taxon>Alveolata</taxon>
        <taxon>Dinophyceae</taxon>
        <taxon>Suessiales</taxon>
        <taxon>Symbiodiniaceae</taxon>
        <taxon>Durusdinium</taxon>
    </lineage>
</organism>
<evidence type="ECO:0000256" key="3">
    <source>
        <dbReference type="SAM" id="SignalP"/>
    </source>
</evidence>
<keyword evidence="2" id="KW-0812">Transmembrane</keyword>